<evidence type="ECO:0000313" key="2">
    <source>
        <dbReference type="Proteomes" id="UP000541109"/>
    </source>
</evidence>
<proteinExistence type="predicted"/>
<sequence length="122" mass="13869">MSLPTWPAGVPHQPLRSSWRISRPFNPAVRTEFEAGNDRVRPVGTVQYRQIAQSIRMTDTEFASFDAFVSDDLEKGSKRFRMTVWLGGSFEEKTVQLAGENPFEAQQRNRAVIVSLTLKVQL</sequence>
<dbReference type="RefSeq" id="WP_182168358.1">
    <property type="nucleotide sequence ID" value="NZ_JACFXV010000069.1"/>
</dbReference>
<protein>
    <submittedName>
        <fullName evidence="1">Uncharacterized protein</fullName>
    </submittedName>
</protein>
<keyword evidence="2" id="KW-1185">Reference proteome</keyword>
<evidence type="ECO:0000313" key="1">
    <source>
        <dbReference type="EMBL" id="MBA5779533.1"/>
    </source>
</evidence>
<reference evidence="1 2" key="1">
    <citation type="submission" date="2020-07" db="EMBL/GenBank/DDBJ databases">
        <title>Stappia sp., F7233, whole genome shotgun sequencing project.</title>
        <authorList>
            <person name="Jiang S."/>
            <person name="Liu Z.W."/>
            <person name="Du Z.J."/>
        </authorList>
    </citation>
    <scope>NUCLEOTIDE SEQUENCE [LARGE SCALE GENOMIC DNA]</scope>
    <source>
        <strain evidence="1 2">F7233</strain>
    </source>
</reference>
<dbReference type="Proteomes" id="UP000541109">
    <property type="component" value="Unassembled WGS sequence"/>
</dbReference>
<comment type="caution">
    <text evidence="1">The sequence shown here is derived from an EMBL/GenBank/DDBJ whole genome shotgun (WGS) entry which is preliminary data.</text>
</comment>
<name>A0A839AIH9_9HYPH</name>
<organism evidence="1 2">
    <name type="scientific">Stappia albiluteola</name>
    <dbReference type="NCBI Taxonomy" id="2758565"/>
    <lineage>
        <taxon>Bacteria</taxon>
        <taxon>Pseudomonadati</taxon>
        <taxon>Pseudomonadota</taxon>
        <taxon>Alphaproteobacteria</taxon>
        <taxon>Hyphomicrobiales</taxon>
        <taxon>Stappiaceae</taxon>
        <taxon>Stappia</taxon>
    </lineage>
</organism>
<dbReference type="EMBL" id="JACFXV010000069">
    <property type="protein sequence ID" value="MBA5779533.1"/>
    <property type="molecule type" value="Genomic_DNA"/>
</dbReference>
<dbReference type="AlphaFoldDB" id="A0A839AIH9"/>
<gene>
    <name evidence="1" type="ORF">H2509_20575</name>
</gene>
<accession>A0A839AIH9</accession>